<dbReference type="AlphaFoldDB" id="A0A9Q5HTZ8"/>
<evidence type="ECO:0000256" key="2">
    <source>
        <dbReference type="ARBA" id="ARBA00007092"/>
    </source>
</evidence>
<feature type="domain" description="Nicotinate/nicotinamide phosphoribosyltransferase" evidence="18">
    <location>
        <begin position="151"/>
        <end position="390"/>
    </location>
</feature>
<feature type="compositionally biased region" description="Basic residues" evidence="16">
    <location>
        <begin position="412"/>
        <end position="422"/>
    </location>
</feature>
<dbReference type="Pfam" id="PF17767">
    <property type="entry name" value="NAPRTase_N"/>
    <property type="match status" value="1"/>
</dbReference>
<dbReference type="GO" id="GO:0004516">
    <property type="term" value="F:nicotinate phosphoribosyltransferase activity"/>
    <property type="evidence" value="ECO:0007669"/>
    <property type="project" value="UniProtKB-UniRule"/>
</dbReference>
<name>A0A9Q5HTZ8_SANBA</name>
<evidence type="ECO:0000259" key="19">
    <source>
        <dbReference type="Pfam" id="PF17767"/>
    </source>
</evidence>
<dbReference type="SUPFAM" id="SSF56219">
    <property type="entry name" value="DNase I-like"/>
    <property type="match status" value="1"/>
</dbReference>
<gene>
    <name evidence="20" type="ORF">A7U60_g7094</name>
</gene>
<dbReference type="GO" id="GO:0005829">
    <property type="term" value="C:cytosol"/>
    <property type="evidence" value="ECO:0007669"/>
    <property type="project" value="TreeGrafter"/>
</dbReference>
<evidence type="ECO:0000256" key="3">
    <source>
        <dbReference type="ARBA" id="ARBA00010897"/>
    </source>
</evidence>
<evidence type="ECO:0000256" key="9">
    <source>
        <dbReference type="ARBA" id="ARBA00022842"/>
    </source>
</evidence>
<feature type="active site" evidence="11">
    <location>
        <position position="602"/>
    </location>
</feature>
<feature type="binding site" evidence="12">
    <location>
        <position position="755"/>
    </location>
    <ligand>
        <name>Mg(2+)</name>
        <dbReference type="ChEBI" id="CHEBI:18420"/>
        <label>1</label>
    </ligand>
</feature>
<dbReference type="PANTHER" id="PTHR11098:SF1">
    <property type="entry name" value="NICOTINATE PHOSPHORIBOSYLTRANSFERASE"/>
    <property type="match status" value="1"/>
</dbReference>
<dbReference type="GO" id="GO:0004518">
    <property type="term" value="F:nuclease activity"/>
    <property type="evidence" value="ECO:0007669"/>
    <property type="project" value="InterPro"/>
</dbReference>
<evidence type="ECO:0000256" key="11">
    <source>
        <dbReference type="PIRSR" id="PIRSR604808-1"/>
    </source>
</evidence>
<dbReference type="Gene3D" id="3.20.140.10">
    <property type="entry name" value="nicotinate phosphoribosyltransferase"/>
    <property type="match status" value="1"/>
</dbReference>
<evidence type="ECO:0000256" key="5">
    <source>
        <dbReference type="ARBA" id="ARBA00022598"/>
    </source>
</evidence>
<dbReference type="EC" id="6.3.4.21" evidence="14"/>
<feature type="binding site" evidence="12">
    <location>
        <position position="641"/>
    </location>
    <ligand>
        <name>Mg(2+)</name>
        <dbReference type="ChEBI" id="CHEBI:18420"/>
        <label>1</label>
    </ligand>
</feature>
<keyword evidence="15" id="KW-0227">DNA damage</keyword>
<dbReference type="Pfam" id="PF03372">
    <property type="entry name" value="Exo_endo_phos"/>
    <property type="match status" value="1"/>
</dbReference>
<feature type="active site" description="Proton acceptor" evidence="11">
    <location>
        <position position="755"/>
    </location>
</feature>
<keyword evidence="9 12" id="KW-0460">Magnesium</keyword>
<evidence type="ECO:0000256" key="8">
    <source>
        <dbReference type="ARBA" id="ARBA00022801"/>
    </source>
</evidence>
<dbReference type="Pfam" id="PF04095">
    <property type="entry name" value="NAPRTase"/>
    <property type="match status" value="1"/>
</dbReference>
<evidence type="ECO:0000256" key="16">
    <source>
        <dbReference type="SAM" id="MobiDB-lite"/>
    </source>
</evidence>
<dbReference type="EMBL" id="LNZH02000206">
    <property type="protein sequence ID" value="OCB85960.1"/>
    <property type="molecule type" value="Genomic_DNA"/>
</dbReference>
<feature type="domain" description="Nicotinate phosphoribosyltransferase N-terminal" evidence="19">
    <location>
        <begin position="1"/>
        <end position="119"/>
    </location>
</feature>
<dbReference type="InterPro" id="IPR036691">
    <property type="entry name" value="Endo/exonu/phosph_ase_sf"/>
</dbReference>
<comment type="caution">
    <text evidence="20">The sequence shown here is derived from an EMBL/GenBank/DDBJ whole genome shotgun (WGS) entry which is preliminary data.</text>
</comment>
<feature type="site" description="Interaction with DNA substrate" evidence="13">
    <location>
        <position position="755"/>
    </location>
</feature>
<dbReference type="EC" id="3.1.-.-" evidence="15"/>
<dbReference type="InterPro" id="IPR007229">
    <property type="entry name" value="Nic_PRibTrfase-Fam"/>
</dbReference>
<comment type="similarity">
    <text evidence="3 14">Belongs to the NAPRTase family.</text>
</comment>
<evidence type="ECO:0000256" key="13">
    <source>
        <dbReference type="PIRSR" id="PIRSR604808-3"/>
    </source>
</evidence>
<comment type="function">
    <text evidence="14">Catalyzes the synthesis of beta-nicotinate D-ribonucleotide from nicotinate and 5-phospho-D-ribose 1-phosphate at the expense of ATP.</text>
</comment>
<dbReference type="InterPro" id="IPR036068">
    <property type="entry name" value="Nicotinate_pribotase-like_C"/>
</dbReference>
<comment type="pathway">
    <text evidence="1 14">Cofactor biosynthesis; NAD(+) biosynthesis; nicotinate D-ribonucleotide from nicotinate: step 1/1.</text>
</comment>
<dbReference type="InterPro" id="IPR005135">
    <property type="entry name" value="Endo/exonuclease/phosphatase"/>
</dbReference>
<evidence type="ECO:0000256" key="7">
    <source>
        <dbReference type="ARBA" id="ARBA00022723"/>
    </source>
</evidence>
<evidence type="ECO:0000256" key="1">
    <source>
        <dbReference type="ARBA" id="ARBA00004952"/>
    </source>
</evidence>
<dbReference type="NCBIfam" id="TIGR01514">
    <property type="entry name" value="NAPRTase"/>
    <property type="match status" value="1"/>
</dbReference>
<feature type="binding site" evidence="12">
    <location>
        <position position="754"/>
    </location>
    <ligand>
        <name>Mg(2+)</name>
        <dbReference type="ChEBI" id="CHEBI:18420"/>
        <label>1</label>
    </ligand>
</feature>
<feature type="site" description="Transition state stabilizer" evidence="13">
    <location>
        <position position="643"/>
    </location>
</feature>
<reference evidence="20" key="1">
    <citation type="submission" date="2016-06" db="EMBL/GenBank/DDBJ databases">
        <title>Draft Genome sequence of the fungus Inonotus baumii.</title>
        <authorList>
            <person name="Zhu H."/>
            <person name="Lin W."/>
        </authorList>
    </citation>
    <scope>NUCLEOTIDE SEQUENCE</scope>
    <source>
        <strain evidence="20">821</strain>
    </source>
</reference>
<evidence type="ECO:0000259" key="18">
    <source>
        <dbReference type="Pfam" id="PF04095"/>
    </source>
</evidence>
<feature type="domain" description="Endonuclease/exonuclease/phosphatase" evidence="17">
    <location>
        <begin position="464"/>
        <end position="755"/>
    </location>
</feature>
<dbReference type="SUPFAM" id="SSF51690">
    <property type="entry name" value="Nicotinate/Quinolinate PRTase C-terminal domain-like"/>
    <property type="match status" value="1"/>
</dbReference>
<keyword evidence="8" id="KW-0378">Hydrolase</keyword>
<dbReference type="NCBIfam" id="TIGR00633">
    <property type="entry name" value="xth"/>
    <property type="match status" value="1"/>
</dbReference>
<dbReference type="PANTHER" id="PTHR11098">
    <property type="entry name" value="NICOTINATE PHOSPHORIBOSYLTRANSFERASE"/>
    <property type="match status" value="1"/>
</dbReference>
<dbReference type="Gene3D" id="3.60.10.10">
    <property type="entry name" value="Endonuclease/exonuclease/phosphatase"/>
    <property type="match status" value="2"/>
</dbReference>
<keyword evidence="12" id="KW-0464">Manganese</keyword>
<comment type="cofactor">
    <cofactor evidence="12 15">
        <name>Mg(2+)</name>
        <dbReference type="ChEBI" id="CHEBI:18420"/>
    </cofactor>
    <cofactor evidence="12 15">
        <name>Mn(2+)</name>
        <dbReference type="ChEBI" id="CHEBI:29035"/>
    </cofactor>
    <text evidence="12 15">Probably binds two magnesium or manganese ions per subunit.</text>
</comment>
<dbReference type="GO" id="GO:0016787">
    <property type="term" value="F:hydrolase activity"/>
    <property type="evidence" value="ECO:0007669"/>
    <property type="project" value="UniProtKB-KW"/>
</dbReference>
<evidence type="ECO:0000256" key="14">
    <source>
        <dbReference type="RuleBase" id="RU003838"/>
    </source>
</evidence>
<feature type="binding site" evidence="12">
    <location>
        <position position="497"/>
    </location>
    <ligand>
        <name>Mg(2+)</name>
        <dbReference type="ChEBI" id="CHEBI:18420"/>
        <label>1</label>
    </ligand>
</feature>
<proteinExistence type="inferred from homology"/>
<feature type="region of interest" description="Disordered" evidence="16">
    <location>
        <begin position="393"/>
        <end position="443"/>
    </location>
</feature>
<keyword evidence="21" id="KW-1185">Reference proteome</keyword>
<dbReference type="PROSITE" id="PS51435">
    <property type="entry name" value="AP_NUCLEASE_F1_4"/>
    <property type="match status" value="1"/>
</dbReference>
<protein>
    <recommendedName>
        <fullName evidence="14 15">Multifunctional fusion protein</fullName>
    </recommendedName>
    <domain>
        <recommendedName>
            <fullName evidence="14">Nicotinate phosphoribosyltransferase</fullName>
            <ecNumber evidence="14">6.3.4.21</ecNumber>
        </recommendedName>
    </domain>
    <domain>
        <recommendedName>
            <fullName evidence="15">DNA-(apurinic or apyrimidinic site) endonuclease</fullName>
            <ecNumber evidence="15">3.1.-.-</ecNumber>
        </recommendedName>
    </domain>
</protein>
<comment type="similarity">
    <text evidence="2 15">Belongs to the DNA repair enzymes AP/ExoA family.</text>
</comment>
<dbReference type="GO" id="GO:0046872">
    <property type="term" value="F:metal ion binding"/>
    <property type="evidence" value="ECO:0007669"/>
    <property type="project" value="UniProtKB-KW"/>
</dbReference>
<keyword evidence="6 14" id="KW-0662">Pyridine nucleotide biosynthesis</keyword>
<dbReference type="InterPro" id="IPR040727">
    <property type="entry name" value="NAPRTase_N"/>
</dbReference>
<dbReference type="InterPro" id="IPR041525">
    <property type="entry name" value="N/Namide_PRibTrfase"/>
</dbReference>
<feature type="binding site" evidence="12">
    <location>
        <position position="467"/>
    </location>
    <ligand>
        <name>Mg(2+)</name>
        <dbReference type="ChEBI" id="CHEBI:18420"/>
        <label>1</label>
    </ligand>
</feature>
<feature type="binding site" evidence="12">
    <location>
        <position position="643"/>
    </location>
    <ligand>
        <name>Mg(2+)</name>
        <dbReference type="ChEBI" id="CHEBI:18420"/>
        <label>1</label>
    </ligand>
</feature>
<evidence type="ECO:0000313" key="21">
    <source>
        <dbReference type="Proteomes" id="UP000757232"/>
    </source>
</evidence>
<evidence type="ECO:0000256" key="4">
    <source>
        <dbReference type="ARBA" id="ARBA00022553"/>
    </source>
</evidence>
<dbReference type="GO" id="GO:0016757">
    <property type="term" value="F:glycosyltransferase activity"/>
    <property type="evidence" value="ECO:0007669"/>
    <property type="project" value="UniProtKB-KW"/>
</dbReference>
<feature type="site" description="Important for catalytic activity" evidence="13">
    <location>
        <position position="728"/>
    </location>
</feature>
<keyword evidence="4" id="KW-0597">Phosphoprotein</keyword>
<keyword evidence="7 12" id="KW-0479">Metal-binding</keyword>
<sequence>MQQAVLRHFPDVQAIYRFTHRDADVYFTRECYERYIETLPHFDELIATSEEIAWLKETYPFFGEAYLDYLANFRFKPEQVHVEFNALKDDPEKGRLEISAVGPWAETILWEVPLMACLSEIYFRTADTDWTYEGQEKIAYDKAKRLLLADIQFNEFGTRRRRSYYIQDLVVATLIQASKDFPDKGKVMGTSNVHLARKHGIKPIGTIAHEWFMGIASLRGYENANGRALDYWEQMYPHGPLIALTDTFSTEVFYKDFTKDRDRALRWTGLRQDSGDPLVYAPRAKEIYQSMGIDQRTKSIIYSDALTDEKALKIKAQCDEVGFPCSFGIGTFLTNDFHSVSSGGKEKSKALNMVIKLADVNGQPCIKISDEIMKNTGDPATVRKVKELYASSTKRKASSSDSGDEDAQVPAKKGKTSTKTKKASANGETAEIREGFAPNGQPNNKILPVHIEFPKKHPGSLRIATWNVSGLAAAMKKVRGFKFYVEAEDADLLVLNETKMNDEPQIPVLSERYPYRYWSIASKKGYSGTAMNDEPQIPVLSERYPYRYWSIASKKGYSGTAVLSKLEPSSVTKTLPGHPDANAVKGRILTLEFERFYLIATYVTNAGQGLKALPEKEEWNKHFTKYIRELDEKKPVIWTGDLNVAPTEKDLTHAKKNWNKSAGYTESETKAFARILDPSTEETDDAEDKRSKPKFIDIWRDLHPEDLHYTYFGYRFDCRSKGIGWRLDHFVISERLRETVKLCEIRSEIYGASDHCPIALEISDLV</sequence>
<accession>A0A9Q5HTZ8</accession>
<evidence type="ECO:0000256" key="6">
    <source>
        <dbReference type="ARBA" id="ARBA00022642"/>
    </source>
</evidence>
<comment type="catalytic activity">
    <reaction evidence="10 14">
        <text>5-phospho-alpha-D-ribose 1-diphosphate + nicotinate + ATP + H2O = nicotinate beta-D-ribonucleotide + ADP + phosphate + diphosphate</text>
        <dbReference type="Rhea" id="RHEA:36163"/>
        <dbReference type="ChEBI" id="CHEBI:15377"/>
        <dbReference type="ChEBI" id="CHEBI:30616"/>
        <dbReference type="ChEBI" id="CHEBI:32544"/>
        <dbReference type="ChEBI" id="CHEBI:33019"/>
        <dbReference type="ChEBI" id="CHEBI:43474"/>
        <dbReference type="ChEBI" id="CHEBI:57502"/>
        <dbReference type="ChEBI" id="CHEBI:58017"/>
        <dbReference type="ChEBI" id="CHEBI:456216"/>
        <dbReference type="EC" id="6.3.4.21"/>
    </reaction>
</comment>
<dbReference type="InterPro" id="IPR004808">
    <property type="entry name" value="AP_endonuc_1"/>
</dbReference>
<feature type="active site" description="Proton donor/acceptor" evidence="11">
    <location>
        <position position="641"/>
    </location>
</feature>
<evidence type="ECO:0000256" key="15">
    <source>
        <dbReference type="RuleBase" id="RU362131"/>
    </source>
</evidence>
<dbReference type="GO" id="GO:0006281">
    <property type="term" value="P:DNA repair"/>
    <property type="evidence" value="ECO:0007669"/>
    <property type="project" value="UniProtKB-KW"/>
</dbReference>
<evidence type="ECO:0000256" key="10">
    <source>
        <dbReference type="ARBA" id="ARBA00048668"/>
    </source>
</evidence>
<evidence type="ECO:0000259" key="17">
    <source>
        <dbReference type="Pfam" id="PF03372"/>
    </source>
</evidence>
<keyword evidence="20" id="KW-0808">Transferase</keyword>
<evidence type="ECO:0000313" key="20">
    <source>
        <dbReference type="EMBL" id="OCB85960.1"/>
    </source>
</evidence>
<comment type="PTM">
    <text evidence="14">Transiently phosphorylated on a His residue during the reaction cycle. Phosphorylation strongly increases the affinity for substrates and increases the rate of nicotinate D-ribonucleotide production. Dephosphorylation regenerates the low-affinity form of the enzyme, leading to product release.</text>
</comment>
<keyword evidence="20" id="KW-0328">Glycosyltransferase</keyword>
<dbReference type="SUPFAM" id="SSF54675">
    <property type="entry name" value="Nicotinate/Quinolinate PRTase N-terminal domain-like"/>
    <property type="match status" value="1"/>
</dbReference>
<evidence type="ECO:0000256" key="12">
    <source>
        <dbReference type="PIRSR" id="PIRSR604808-2"/>
    </source>
</evidence>
<organism evidence="20 21">
    <name type="scientific">Sanghuangporus baumii</name>
    <name type="common">Phellinus baumii</name>
    <dbReference type="NCBI Taxonomy" id="108892"/>
    <lineage>
        <taxon>Eukaryota</taxon>
        <taxon>Fungi</taxon>
        <taxon>Dikarya</taxon>
        <taxon>Basidiomycota</taxon>
        <taxon>Agaricomycotina</taxon>
        <taxon>Agaricomycetes</taxon>
        <taxon>Hymenochaetales</taxon>
        <taxon>Hymenochaetaceae</taxon>
        <taxon>Sanghuangporus</taxon>
    </lineage>
</organism>
<dbReference type="OrthoDB" id="193380at2759"/>
<keyword evidence="5 14" id="KW-0436">Ligase</keyword>
<keyword evidence="15" id="KW-0234">DNA repair</keyword>
<dbReference type="Proteomes" id="UP000757232">
    <property type="component" value="Unassembled WGS sequence"/>
</dbReference>
<dbReference type="GO" id="GO:0034355">
    <property type="term" value="P:NAD+ biosynthetic process via the salvage pathway"/>
    <property type="evidence" value="ECO:0007669"/>
    <property type="project" value="TreeGrafter"/>
</dbReference>
<dbReference type="InterPro" id="IPR006406">
    <property type="entry name" value="Nic_PRibTrfase"/>
</dbReference>
<dbReference type="CDD" id="cd09087">
    <property type="entry name" value="Ape1-like_AP-endo"/>
    <property type="match status" value="1"/>
</dbReference>